<keyword evidence="1 2" id="KW-0808">Transferase</keyword>
<dbReference type="InterPro" id="IPR050483">
    <property type="entry name" value="CoA-transferase_III_domain"/>
</dbReference>
<evidence type="ECO:0000313" key="2">
    <source>
        <dbReference type="EMBL" id="MBL0393769.1"/>
    </source>
</evidence>
<gene>
    <name evidence="2" type="ORF">JJ685_21710</name>
</gene>
<dbReference type="InterPro" id="IPR044855">
    <property type="entry name" value="CoA-Trfase_III_dom3_sf"/>
</dbReference>
<reference evidence="2 3" key="1">
    <citation type="journal article" date="2017" name="Int. J. Syst. Evol. Microbiol.">
        <title>Ramlibacter monticola sp. nov., isolated from forest soil.</title>
        <authorList>
            <person name="Chaudhary D.K."/>
            <person name="Kim J."/>
        </authorList>
    </citation>
    <scope>NUCLEOTIDE SEQUENCE [LARGE SCALE GENOMIC DNA]</scope>
    <source>
        <strain evidence="2 3">KACC 19175</strain>
    </source>
</reference>
<evidence type="ECO:0000256" key="1">
    <source>
        <dbReference type="ARBA" id="ARBA00022679"/>
    </source>
</evidence>
<dbReference type="SUPFAM" id="SSF89796">
    <property type="entry name" value="CoA-transferase family III (CaiB/BaiF)"/>
    <property type="match status" value="1"/>
</dbReference>
<dbReference type="AlphaFoldDB" id="A0A937CVL7"/>
<dbReference type="Pfam" id="PF02515">
    <property type="entry name" value="CoA_transf_3"/>
    <property type="match status" value="1"/>
</dbReference>
<dbReference type="PANTHER" id="PTHR48207:SF3">
    <property type="entry name" value="SUCCINATE--HYDROXYMETHYLGLUTARATE COA-TRANSFERASE"/>
    <property type="match status" value="1"/>
</dbReference>
<dbReference type="GO" id="GO:0008410">
    <property type="term" value="F:CoA-transferase activity"/>
    <property type="evidence" value="ECO:0007669"/>
    <property type="project" value="TreeGrafter"/>
</dbReference>
<accession>A0A937CVL7</accession>
<comment type="caution">
    <text evidence="2">The sequence shown here is derived from an EMBL/GenBank/DDBJ whole genome shotgun (WGS) entry which is preliminary data.</text>
</comment>
<dbReference type="InterPro" id="IPR023606">
    <property type="entry name" value="CoA-Trfase_III_dom_1_sf"/>
</dbReference>
<dbReference type="RefSeq" id="WP_201676432.1">
    <property type="nucleotide sequence ID" value="NZ_JAEQNE010000006.1"/>
</dbReference>
<keyword evidence="3" id="KW-1185">Reference proteome</keyword>
<organism evidence="2 3">
    <name type="scientific">Ramlibacter monticola</name>
    <dbReference type="NCBI Taxonomy" id="1926872"/>
    <lineage>
        <taxon>Bacteria</taxon>
        <taxon>Pseudomonadati</taxon>
        <taxon>Pseudomonadota</taxon>
        <taxon>Betaproteobacteria</taxon>
        <taxon>Burkholderiales</taxon>
        <taxon>Comamonadaceae</taxon>
        <taxon>Ramlibacter</taxon>
    </lineage>
</organism>
<proteinExistence type="predicted"/>
<dbReference type="PANTHER" id="PTHR48207">
    <property type="entry name" value="SUCCINATE--HYDROXYMETHYLGLUTARATE COA-TRANSFERASE"/>
    <property type="match status" value="1"/>
</dbReference>
<dbReference type="Proteomes" id="UP000599109">
    <property type="component" value="Unassembled WGS sequence"/>
</dbReference>
<protein>
    <submittedName>
        <fullName evidence="2">CoA transferase</fullName>
    </submittedName>
</protein>
<evidence type="ECO:0000313" key="3">
    <source>
        <dbReference type="Proteomes" id="UP000599109"/>
    </source>
</evidence>
<name>A0A937CVL7_9BURK</name>
<dbReference type="InterPro" id="IPR003673">
    <property type="entry name" value="CoA-Trfase_fam_III"/>
</dbReference>
<dbReference type="EMBL" id="JAEQNE010000006">
    <property type="protein sequence ID" value="MBL0393769.1"/>
    <property type="molecule type" value="Genomic_DNA"/>
</dbReference>
<sequence>MSALPLAGVRVLDLSRVLAGPLCAQVLGDFGAEVIKVEHPKRGDDTRDWGLRVGKTETAYFNSMNRNKRSVTVDLATAEGQALVRELAKQCDVVVQNFKFGGAEKMGLGYEQIRAVKPDIVYCSVSGYDRHGPEATRPGYDLVIQGESGLMAINGEPTQQPLKFGVAAVDMFTGMYAAQAVLAALFDRQRTGQGRHIEMALFDSGLMISAYYGLEALLMEKDPPRYGNAHPSIVPYGVFDAKDGPLIIAVGNNAQFERFCIDVIERPDVAADERYKTNLVRGQNRDTLVPLLLAEIGARPRKLLLERLAAVGIPCGEVLGLYEALTSPRAVSAGLVTRQPHPVAGQMHVMAPPYRMDGERLPVRLPPPVLGEGTREVLRDLLGFDEQRLAQLEAQGVTKTT</sequence>
<dbReference type="Gene3D" id="3.30.1540.10">
    <property type="entry name" value="formyl-coa transferase, domain 3"/>
    <property type="match status" value="1"/>
</dbReference>
<dbReference type="Gene3D" id="3.40.50.10540">
    <property type="entry name" value="Crotonobetainyl-coa:carnitine coa-transferase, domain 1"/>
    <property type="match status" value="1"/>
</dbReference>